<feature type="domain" description="Endonuclease GajA/Old nuclease/RecF-like AAA" evidence="1">
    <location>
        <begin position="1"/>
        <end position="358"/>
    </location>
</feature>
<dbReference type="CDD" id="cd00267">
    <property type="entry name" value="ABC_ATPase"/>
    <property type="match status" value="1"/>
</dbReference>
<gene>
    <name evidence="3" type="ORF">ES815_14365</name>
</gene>
<dbReference type="RefSeq" id="WP_142488354.1">
    <property type="nucleotide sequence ID" value="NZ_CP035382.1"/>
</dbReference>
<protein>
    <submittedName>
        <fullName evidence="3">ATP-dependent endonuclease</fullName>
    </submittedName>
</protein>
<sequence length="592" mass="68269">MKLKTLKIENFRAINGDDNVITFNENNIVFVFGKNNIGKSSILHAYKYFTSPSEKAMPTDFHNHDFKKPIIIEAVFIKEELDDKSFAGKGLDKWVDRENQVKIRKVWVKINETAKKETFDPNTQQYVVGGFGGIDTILTNACPNIIYIEAIPNIKALTSWLDKEIKSRIIKNLQKNHQKEYDEAFRAVKALQEKVEGEDLLSEIATKANRYFNKTFPEMEIKIQSDPFKPMDLCKAFESDFSISIGPKSDDNVDIAIVEKLQVIKSEIEEMDSSGNYRQFDLHGHALIRQAIVNILGIFRDTKDGSDGADVKKNIILFEEPELYLHPSNKRRFRETLYDIASQDNYQIICISHDPQLIDLSKEHTSLVRFVAGEDGATHIYQTKENLFTKSEEVKEKVMMLNRFNPHICESFFADEVILVEGDTEAIVLRELLDRFYANKEIFVLNTGSKNNIPFFLEVLSTFKIRLHIIHDSDERYIYEKGVRVLKKDNKTPKANSAWSLNDTIWKSVENISNNGGYAKRYVSIRNFEHAHNYQYDKLKGKPLSAYEFSKTIGLDDINLPIITFLKEIASTESSGIEYTQDYLHENVQEPY</sequence>
<dbReference type="GO" id="GO:0004519">
    <property type="term" value="F:endonuclease activity"/>
    <property type="evidence" value="ECO:0007669"/>
    <property type="project" value="UniProtKB-KW"/>
</dbReference>
<name>A0AAP9AKA0_9ENTR</name>
<dbReference type="Pfam" id="PF13175">
    <property type="entry name" value="AAA_15"/>
    <property type="match status" value="1"/>
</dbReference>
<dbReference type="SUPFAM" id="SSF52540">
    <property type="entry name" value="P-loop containing nucleoside triphosphate hydrolases"/>
    <property type="match status" value="1"/>
</dbReference>
<proteinExistence type="predicted"/>
<evidence type="ECO:0000259" key="2">
    <source>
        <dbReference type="Pfam" id="PF20469"/>
    </source>
</evidence>
<dbReference type="InterPro" id="IPR027417">
    <property type="entry name" value="P-loop_NTPase"/>
</dbReference>
<dbReference type="Pfam" id="PF20469">
    <property type="entry name" value="OLD-like_TOPRIM"/>
    <property type="match status" value="1"/>
</dbReference>
<evidence type="ECO:0000259" key="1">
    <source>
        <dbReference type="Pfam" id="PF13175"/>
    </source>
</evidence>
<dbReference type="EMBL" id="CP035382">
    <property type="protein sequence ID" value="QDK19415.1"/>
    <property type="molecule type" value="Genomic_DNA"/>
</dbReference>
<dbReference type="PANTHER" id="PTHR43581">
    <property type="entry name" value="ATP/GTP PHOSPHATASE"/>
    <property type="match status" value="1"/>
</dbReference>
<dbReference type="InterPro" id="IPR051396">
    <property type="entry name" value="Bact_Antivir_Def_Nuclease"/>
</dbReference>
<dbReference type="InterPro" id="IPR034139">
    <property type="entry name" value="TOPRIM_OLD"/>
</dbReference>
<dbReference type="InterPro" id="IPR041685">
    <property type="entry name" value="AAA_GajA/Old/RecF-like"/>
</dbReference>
<keyword evidence="3" id="KW-0378">Hydrolase</keyword>
<dbReference type="PANTHER" id="PTHR43581:SF4">
    <property type="entry name" value="ATP_GTP PHOSPHATASE"/>
    <property type="match status" value="1"/>
</dbReference>
<keyword evidence="3" id="KW-0540">Nuclease</keyword>
<dbReference type="AlphaFoldDB" id="A0AAP9AKA0"/>
<accession>A0AAP9AKA0</accession>
<evidence type="ECO:0000313" key="3">
    <source>
        <dbReference type="EMBL" id="QDK19415.1"/>
    </source>
</evidence>
<keyword evidence="3" id="KW-0255">Endonuclease</keyword>
<evidence type="ECO:0000313" key="4">
    <source>
        <dbReference type="Proteomes" id="UP000317812"/>
    </source>
</evidence>
<dbReference type="CDD" id="cd01026">
    <property type="entry name" value="TOPRIM_OLD"/>
    <property type="match status" value="1"/>
</dbReference>
<dbReference type="Proteomes" id="UP000317812">
    <property type="component" value="Chromosome"/>
</dbReference>
<reference evidence="3 4" key="1">
    <citation type="submission" date="2019-01" db="EMBL/GenBank/DDBJ databases">
        <title>Florfenicol resistance in Enterobacteriaceae and whole-genome sequence analysis of florfenicol-resistant Leclercia adecarboxylata strain R25.</title>
        <authorList>
            <person name="Bao Q."/>
            <person name="Ying Y."/>
        </authorList>
    </citation>
    <scope>NUCLEOTIDE SEQUENCE [LARGE SCALE GENOMIC DNA]</scope>
    <source>
        <strain evidence="3 4">R25</strain>
    </source>
</reference>
<feature type="domain" description="OLD protein-like TOPRIM" evidence="2">
    <location>
        <begin position="412"/>
        <end position="474"/>
    </location>
</feature>
<dbReference type="Gene3D" id="3.40.50.300">
    <property type="entry name" value="P-loop containing nucleotide triphosphate hydrolases"/>
    <property type="match status" value="1"/>
</dbReference>
<organism evidence="3 4">
    <name type="scientific">Leclercia adecarboxylata</name>
    <dbReference type="NCBI Taxonomy" id="83655"/>
    <lineage>
        <taxon>Bacteria</taxon>
        <taxon>Pseudomonadati</taxon>
        <taxon>Pseudomonadota</taxon>
        <taxon>Gammaproteobacteria</taxon>
        <taxon>Enterobacterales</taxon>
        <taxon>Enterobacteriaceae</taxon>
        <taxon>Leclercia</taxon>
    </lineage>
</organism>